<dbReference type="PRINTS" id="PR00081">
    <property type="entry name" value="GDHRDH"/>
</dbReference>
<proteinExistence type="inferred from homology"/>
<comment type="caution">
    <text evidence="3">The sequence shown here is derived from an EMBL/GenBank/DDBJ whole genome shotgun (WGS) entry which is preliminary data.</text>
</comment>
<dbReference type="OrthoDB" id="191139at2759"/>
<dbReference type="GO" id="GO:0016491">
    <property type="term" value="F:oxidoreductase activity"/>
    <property type="evidence" value="ECO:0007669"/>
    <property type="project" value="TreeGrafter"/>
</dbReference>
<dbReference type="Pfam" id="PF00106">
    <property type="entry name" value="adh_short"/>
    <property type="match status" value="1"/>
</dbReference>
<accession>A0A232LQ69</accession>
<feature type="region of interest" description="Disordered" evidence="2">
    <location>
        <begin position="200"/>
        <end position="223"/>
    </location>
</feature>
<dbReference type="SUPFAM" id="SSF51735">
    <property type="entry name" value="NAD(P)-binding Rossmann-fold domains"/>
    <property type="match status" value="1"/>
</dbReference>
<reference evidence="3 4" key="1">
    <citation type="journal article" date="2015" name="Environ. Microbiol.">
        <title>Metagenome sequence of Elaphomyces granulatus from sporocarp tissue reveals Ascomycota ectomycorrhizal fingerprints of genome expansion and a Proteobacteria-rich microbiome.</title>
        <authorList>
            <person name="Quandt C.A."/>
            <person name="Kohler A."/>
            <person name="Hesse C.N."/>
            <person name="Sharpton T.J."/>
            <person name="Martin F."/>
            <person name="Spatafora J.W."/>
        </authorList>
    </citation>
    <scope>NUCLEOTIDE SEQUENCE [LARGE SCALE GENOMIC DNA]</scope>
    <source>
        <strain evidence="3 4">OSC145934</strain>
    </source>
</reference>
<dbReference type="Gene3D" id="3.40.50.720">
    <property type="entry name" value="NAD(P)-binding Rossmann-like Domain"/>
    <property type="match status" value="1"/>
</dbReference>
<evidence type="ECO:0000313" key="4">
    <source>
        <dbReference type="Proteomes" id="UP000243515"/>
    </source>
</evidence>
<dbReference type="EMBL" id="NPHW01005892">
    <property type="protein sequence ID" value="OXV06306.1"/>
    <property type="molecule type" value="Genomic_DNA"/>
</dbReference>
<evidence type="ECO:0000256" key="2">
    <source>
        <dbReference type="SAM" id="MobiDB-lite"/>
    </source>
</evidence>
<dbReference type="InterPro" id="IPR051468">
    <property type="entry name" value="Fungal_SecMetab_SDRs"/>
</dbReference>
<gene>
    <name evidence="3" type="ORF">Egran_05924</name>
</gene>
<sequence>MATGKIITLITGGNQGVGFETAKNVLLSSVSYHILIGSRDPKKGQEAVATLQQSYPIKGTASWVQIDVTDDTSVDAAAQDILSTYGRLDILVNNAGIVSKEPSPRDALRAILAVNVVGAISVTEAFLPLLRASKSPRLIFVSSSLGSVIHAADPNSIYYPVEATEYRASKAALNMLMVRYWKLLKEDGFKVFGADPGHVATNLNQNPDTMRSRGAEEPEDGGERVAQVVKGERDNDVGRVCGVYGVSPW</sequence>
<dbReference type="AlphaFoldDB" id="A0A232LQ69"/>
<organism evidence="3 4">
    <name type="scientific">Elaphomyces granulatus</name>
    <dbReference type="NCBI Taxonomy" id="519963"/>
    <lineage>
        <taxon>Eukaryota</taxon>
        <taxon>Fungi</taxon>
        <taxon>Dikarya</taxon>
        <taxon>Ascomycota</taxon>
        <taxon>Pezizomycotina</taxon>
        <taxon>Eurotiomycetes</taxon>
        <taxon>Eurotiomycetidae</taxon>
        <taxon>Eurotiales</taxon>
        <taxon>Elaphomycetaceae</taxon>
        <taxon>Elaphomyces</taxon>
    </lineage>
</organism>
<dbReference type="Proteomes" id="UP000243515">
    <property type="component" value="Unassembled WGS sequence"/>
</dbReference>
<evidence type="ECO:0000256" key="1">
    <source>
        <dbReference type="ARBA" id="ARBA00006484"/>
    </source>
</evidence>
<comment type="similarity">
    <text evidence="1">Belongs to the short-chain dehydrogenases/reductases (SDR) family.</text>
</comment>
<dbReference type="GO" id="GO:0005737">
    <property type="term" value="C:cytoplasm"/>
    <property type="evidence" value="ECO:0007669"/>
    <property type="project" value="TreeGrafter"/>
</dbReference>
<protein>
    <recommendedName>
        <fullName evidence="5">Ketoreductase (KR) domain-containing protein</fullName>
    </recommendedName>
</protein>
<evidence type="ECO:0008006" key="5">
    <source>
        <dbReference type="Google" id="ProtNLM"/>
    </source>
</evidence>
<name>A0A232LQ69_9EURO</name>
<keyword evidence="4" id="KW-1185">Reference proteome</keyword>
<dbReference type="InterPro" id="IPR002347">
    <property type="entry name" value="SDR_fam"/>
</dbReference>
<dbReference type="GO" id="GO:0019748">
    <property type="term" value="P:secondary metabolic process"/>
    <property type="evidence" value="ECO:0007669"/>
    <property type="project" value="TreeGrafter"/>
</dbReference>
<dbReference type="PANTHER" id="PTHR43544:SF32">
    <property type="entry name" value="CHAIN DEHYDROGENASE, PUTATIVE (AFU_ORTHOLOGUE AFUA_5G01530)-RELATED"/>
    <property type="match status" value="1"/>
</dbReference>
<dbReference type="InterPro" id="IPR036291">
    <property type="entry name" value="NAD(P)-bd_dom_sf"/>
</dbReference>
<dbReference type="PANTHER" id="PTHR43544">
    <property type="entry name" value="SHORT-CHAIN DEHYDROGENASE/REDUCTASE"/>
    <property type="match status" value="1"/>
</dbReference>
<evidence type="ECO:0000313" key="3">
    <source>
        <dbReference type="EMBL" id="OXV06306.1"/>
    </source>
</evidence>